<feature type="region of interest" description="C-terminal hotdog fold" evidence="8">
    <location>
        <begin position="1173"/>
        <end position="1331"/>
    </location>
</feature>
<dbReference type="InterPro" id="IPR036291">
    <property type="entry name" value="NAD(P)-bd_dom_sf"/>
</dbReference>
<evidence type="ECO:0000256" key="3">
    <source>
        <dbReference type="ARBA" id="ARBA00022679"/>
    </source>
</evidence>
<dbReference type="Pfam" id="PF14765">
    <property type="entry name" value="PS-DH"/>
    <property type="match status" value="1"/>
</dbReference>
<dbReference type="SMART" id="SM00822">
    <property type="entry name" value="PKS_KR"/>
    <property type="match status" value="1"/>
</dbReference>
<dbReference type="CDD" id="cd02440">
    <property type="entry name" value="AdoMet_MTases"/>
    <property type="match status" value="1"/>
</dbReference>
<dbReference type="Pfam" id="PF08242">
    <property type="entry name" value="Methyltransf_12"/>
    <property type="match status" value="1"/>
</dbReference>
<dbReference type="InterPro" id="IPR014030">
    <property type="entry name" value="Ketoacyl_synth_N"/>
</dbReference>
<dbReference type="PROSITE" id="PS52019">
    <property type="entry name" value="PKS_MFAS_DH"/>
    <property type="match status" value="1"/>
</dbReference>
<gene>
    <name evidence="13" type="ORF">OIDMADRAFT_60482</name>
</gene>
<evidence type="ECO:0000313" key="13">
    <source>
        <dbReference type="EMBL" id="KIM94705.1"/>
    </source>
</evidence>
<dbReference type="InterPro" id="IPR050091">
    <property type="entry name" value="PKS_NRPS_Biosynth_Enz"/>
</dbReference>
<dbReference type="PROSITE" id="PS50075">
    <property type="entry name" value="CARRIER"/>
    <property type="match status" value="1"/>
</dbReference>
<feature type="domain" description="Carrier" evidence="10">
    <location>
        <begin position="2544"/>
        <end position="2621"/>
    </location>
</feature>
<organism evidence="13 14">
    <name type="scientific">Oidiodendron maius (strain Zn)</name>
    <dbReference type="NCBI Taxonomy" id="913774"/>
    <lineage>
        <taxon>Eukaryota</taxon>
        <taxon>Fungi</taxon>
        <taxon>Dikarya</taxon>
        <taxon>Ascomycota</taxon>
        <taxon>Pezizomycotina</taxon>
        <taxon>Leotiomycetes</taxon>
        <taxon>Leotiomycetes incertae sedis</taxon>
        <taxon>Myxotrichaceae</taxon>
        <taxon>Oidiodendron</taxon>
    </lineage>
</organism>
<dbReference type="InterPro" id="IPR014043">
    <property type="entry name" value="Acyl_transferase_dom"/>
</dbReference>
<dbReference type="GO" id="GO:1901336">
    <property type="term" value="P:lactone biosynthetic process"/>
    <property type="evidence" value="ECO:0007669"/>
    <property type="project" value="UniProtKB-ARBA"/>
</dbReference>
<dbReference type="FunFam" id="3.40.47.10:FF:000019">
    <property type="entry name" value="Polyketide synthase type I"/>
    <property type="match status" value="1"/>
</dbReference>
<dbReference type="GO" id="GO:0004315">
    <property type="term" value="F:3-oxoacyl-[acyl-carrier-protein] synthase activity"/>
    <property type="evidence" value="ECO:0007669"/>
    <property type="project" value="InterPro"/>
</dbReference>
<dbReference type="PANTHER" id="PTHR43775:SF29">
    <property type="entry name" value="ASPERFURANONE POLYKETIDE SYNTHASE AFOG-RELATED"/>
    <property type="match status" value="1"/>
</dbReference>
<dbReference type="Pfam" id="PF08659">
    <property type="entry name" value="KR"/>
    <property type="match status" value="1"/>
</dbReference>
<feature type="active site" description="Proton donor; for dehydratase activity" evidence="8">
    <location>
        <position position="1240"/>
    </location>
</feature>
<sequence>MPSSANGELSSSYNNQNGKRPPDEEHAIAIVGMACRLPQEADNPEKLWELLLHGRSAMTEFPAHKFNIDAHYHPDPAHGGSMSCRHGHFLKDSGHHFDAPFFNITKTEALSMDPQQRLLMENVYEALENAGISVDSVTGTETSVFVGAFTNDFQSIANLDPEMPLKYGPTGNSNSILSNRVSWFYDLKGCSLTLDTACSSSLVAVHLAYRSIIDGNARMAIVGGVNVIEYPPTLYGMSNLGFLSPDGKCYSFDHRANGYSRGEGVGVVILKPLKKALEDGDTIRAVIRSTGVNQDGRTPGMTLPSKAAQEKLIRSVYDSAGLDLTTTGFVEAHGTGTPRGDPVEAAAIAAAWNDRKSETPLYIGAIKSNVGHLEGTSGVAGLIKTIQVLEKAIIPPNINFEKVNAKILPEKWNIEFPSQPIPWPNNSIRRASVNSFGFGGTNAHVVVDDAYNFLRLRQLQGAHRSVACSPKLADLRPQELGDSKTVNGHDNSEEADSNGIEFPVDLGPNNLGPQAPSIGRVFVFSSFDEDGIKRIAQAYTEHFSSNPKSDESRYLNDLAYTLAEKRTMFSWKGFAVASSLAELARRLPDSVKTSQHTPKGNTFKLGFVFTGQGAQWNAMGRDLLVYPVFRNSLEAAGKYIQELGGPWRLLDELSKSPEGSNINHPTLSQTTCTALQVALVDLLASWGIFPSRVVGHSSGEIAAAYSAGAITRELAWKIAYYRGVVSAKLAMFHGAMMAVGIDLENLQTYLGIVNAEVDGELTVACFNSPRNITVSGDEKKIDRLGKLLEESKIFFKKLNVRNAYHSGHMKAVAEEYLQLIGDISISTTLDSERSYSNKVTMFSSVSGLEVSPTELRTAQYWVSNMTLPVKFDQSLLAMCSSMSGEKLRLRVGRSADIPLHHLVEIGPHPALKTAIRDTLSTDQTLSLIGYSHLVGRNGSAKDFSLETVGRLFCSGYPVDLFAVNHSGRYPRPKMLVDLPPYRFNHSQIYWPEGRLGKNFRFRKFPRHDLLGAPVPDWSSQDPKWRHMIRISENPWLKDHKVTGRIVYPGVGYIVMALEAARQLAEVDDAKIIGFQLRDISIKSALQVPEIDSGIETVLSMPRATESSLSDSSIWRRFKLLSYNPSSDDWTEHCTGLIKVELESKVSPVDAGREAAAEAGVLKANLEECVRKCISSFDMARSYTELEAIGLSFGPLFRNLTNVLTGSGIGEAIGQVCVPDICASMPKKFTHPHIIHPATMDSMLHVFLAAVQDSIGGTRLSEAMVPVFIRDVWVSREINSKPGTLFQTHGTVRKSSQNKIKGSITAWETGNEAPKVVFRGIQFVSIQSSSATHRKRHMNFNIEWKPDIDLYSQRQCEAQLQGQITPLTSDLAAVHKMAEGFNLAALIYITDALKIVGNDKMDDKPEHLQKYLTWMRYQEERSRQGLILHQTPAWKMVMNSSMLKEKLLKELEKTGPEGKLTVRMGSNIVSVMRQEVDPLQLMFGDNLLDSYYSKVAGTEKIHELLKSYLEIYGHKYAGLKILEIGAGTGGTTLCVLEALCPWDNSSRLAKYTYTDISPGFFEKAKAKFKSWLHALEFQRLDIEMDPLSQGFEAAHYDIVIASNVLHATRNIENTLQNVRSLLRPGGKLLLQEAVNPSLLSGPLAFGTLPGWWLGVEESRKLWPLLNEDQWNEVLLKTGFSGTDITLKDDLNEEIHAQSLMISTIPNHSSSAMLSDETAVVLLSSDILSPLALELEIALRGSGLPITQAKNFQDLEMLNFKHSICIVLRELENAIFPEIDEATFQIMRRQLSTCAGLLWVTKDPAGNPEVSLSTGLIRSVRWERDLEDSNLVLLALESTNQPLETMASQIAKLFEYQFLQRNTTQRNAEYKMSGDTILINRLVNASYLDEFLLLKVGKPAATPQPFRADQTRALKLITDSPGLLNSLQFVDCPVFESDLQPHDVEVEIRATGLNFRDVMSAMGEVDGDTLGAEGAGIIRRVGAKVTNVKVDDRVVLLASRTGCFQSFARTIDAAVAQIPPELSFKKAAGIPVTACTAYYCLVDLARLSKGESILIHAAAGGVGQAAVMLAQHMGAEIFATVSTEEKKDILTKTYNIPEDHIFSSRDLLFAKGVMRLTQDKGVNVILNSLAGEALRLSWSCIAPFGRFIEIGKRDIYANTRLEMFPFSRNVTFASCDLETVMRLDHETTSRLLHETMDLWRRGVLKETTPLNVFPYSQIEASFRLLQSGKHIGKIVLVADKDHNVPVVPKTLPEYYFPENATYVLSGGFGGLGRSMARWMVRQGARHLIILSRKGATTEAAREILKELSGNGCEVAAFACDVANIRSLQEVISKCSTTMPPVKGCIQGAMQLKDSAFETMSFEDFQCAIAPKVQGSWNLHQVLPRDMDFFIMISSICGIIGNRGQSNYAAGNTYQDALAHYRVRNGLHAASIDLGTMLSVGFIAEHKGTVNPYAVAVEPIYENEFHAILEYYINSQNPLRTASGCQVAVGLSTRAAYAQKGIPEPSFIRYPLFTMLQSASDISFSDSEEETFAATRALLRAAKTLDEATLIIIETLVKRISSVMSILAEDIDTGKPIHYYGVDSLVAVELRNWLAKNMDAEIEVLDIMGDDSMIQLSEKIAKASKIISIQSD</sequence>
<dbReference type="Pfam" id="PF00109">
    <property type="entry name" value="ketoacyl-synt"/>
    <property type="match status" value="1"/>
</dbReference>
<feature type="active site" description="Proton acceptor; for dehydratase activity" evidence="8">
    <location>
        <position position="1039"/>
    </location>
</feature>
<evidence type="ECO:0000313" key="14">
    <source>
        <dbReference type="Proteomes" id="UP000054321"/>
    </source>
</evidence>
<dbReference type="InterPro" id="IPR049551">
    <property type="entry name" value="PKS_DH_C"/>
</dbReference>
<keyword evidence="5" id="KW-0560">Oxidoreductase</keyword>
<dbReference type="SUPFAM" id="SSF55048">
    <property type="entry name" value="Probable ACP-binding domain of malonyl-CoA ACP transacylase"/>
    <property type="match status" value="1"/>
</dbReference>
<reference evidence="13 14" key="1">
    <citation type="submission" date="2014-04" db="EMBL/GenBank/DDBJ databases">
        <authorList>
            <consortium name="DOE Joint Genome Institute"/>
            <person name="Kuo A."/>
            <person name="Martino E."/>
            <person name="Perotto S."/>
            <person name="Kohler A."/>
            <person name="Nagy L.G."/>
            <person name="Floudas D."/>
            <person name="Copeland A."/>
            <person name="Barry K.W."/>
            <person name="Cichocki N."/>
            <person name="Veneault-Fourrey C."/>
            <person name="LaButti K."/>
            <person name="Lindquist E.A."/>
            <person name="Lipzen A."/>
            <person name="Lundell T."/>
            <person name="Morin E."/>
            <person name="Murat C."/>
            <person name="Sun H."/>
            <person name="Tunlid A."/>
            <person name="Henrissat B."/>
            <person name="Grigoriev I.V."/>
            <person name="Hibbett D.S."/>
            <person name="Martin F."/>
            <person name="Nordberg H.P."/>
            <person name="Cantor M.N."/>
            <person name="Hua S.X."/>
        </authorList>
    </citation>
    <scope>NUCLEOTIDE SEQUENCE [LARGE SCALE GENOMIC DNA]</scope>
    <source>
        <strain evidence="13 14">Zn</strain>
    </source>
</reference>
<dbReference type="SUPFAM" id="SSF50129">
    <property type="entry name" value="GroES-like"/>
    <property type="match status" value="1"/>
</dbReference>
<dbReference type="CDD" id="cd05195">
    <property type="entry name" value="enoyl_red"/>
    <property type="match status" value="1"/>
</dbReference>
<protein>
    <submittedName>
        <fullName evidence="13">Uncharacterized protein</fullName>
    </submittedName>
</protein>
<dbReference type="InterPro" id="IPR029063">
    <property type="entry name" value="SAM-dependent_MTases_sf"/>
</dbReference>
<keyword evidence="2" id="KW-0597">Phosphoprotein</keyword>
<dbReference type="EMBL" id="KN832889">
    <property type="protein sequence ID" value="KIM94705.1"/>
    <property type="molecule type" value="Genomic_DNA"/>
</dbReference>
<dbReference type="InterPro" id="IPR001227">
    <property type="entry name" value="Ac_transferase_dom_sf"/>
</dbReference>
<dbReference type="PANTHER" id="PTHR43775">
    <property type="entry name" value="FATTY ACID SYNTHASE"/>
    <property type="match status" value="1"/>
</dbReference>
<evidence type="ECO:0000256" key="7">
    <source>
        <dbReference type="ARBA" id="ARBA00023315"/>
    </source>
</evidence>
<feature type="region of interest" description="Disordered" evidence="9">
    <location>
        <begin position="480"/>
        <end position="502"/>
    </location>
</feature>
<dbReference type="GO" id="GO:0016491">
    <property type="term" value="F:oxidoreductase activity"/>
    <property type="evidence" value="ECO:0007669"/>
    <property type="project" value="UniProtKB-KW"/>
</dbReference>
<dbReference type="SUPFAM" id="SSF47336">
    <property type="entry name" value="ACP-like"/>
    <property type="match status" value="1"/>
</dbReference>
<dbReference type="InterPro" id="IPR013154">
    <property type="entry name" value="ADH-like_N"/>
</dbReference>
<dbReference type="FunFam" id="3.40.50.720:FF:000209">
    <property type="entry name" value="Polyketide synthase Pks12"/>
    <property type="match status" value="1"/>
</dbReference>
<dbReference type="InterPro" id="IPR013968">
    <property type="entry name" value="PKS_KR"/>
</dbReference>
<dbReference type="SMART" id="SM00827">
    <property type="entry name" value="PKS_AT"/>
    <property type="match status" value="1"/>
</dbReference>
<feature type="region of interest" description="N-terminal hotdog fold" evidence="8">
    <location>
        <begin position="1007"/>
        <end position="1144"/>
    </location>
</feature>
<dbReference type="InterPro" id="IPR014031">
    <property type="entry name" value="Ketoacyl_synth_C"/>
</dbReference>
<dbReference type="InterPro" id="IPR011032">
    <property type="entry name" value="GroES-like_sf"/>
</dbReference>
<feature type="region of interest" description="Disordered" evidence="9">
    <location>
        <begin position="1"/>
        <end position="23"/>
    </location>
</feature>
<evidence type="ECO:0000256" key="1">
    <source>
        <dbReference type="ARBA" id="ARBA00022450"/>
    </source>
</evidence>
<dbReference type="Pfam" id="PF23297">
    <property type="entry name" value="ACP_SdgA_C"/>
    <property type="match status" value="1"/>
</dbReference>
<dbReference type="InterPro" id="IPR018201">
    <property type="entry name" value="Ketoacyl_synth_AS"/>
</dbReference>
<dbReference type="Pfam" id="PF21089">
    <property type="entry name" value="PKS_DH_N"/>
    <property type="match status" value="1"/>
</dbReference>
<dbReference type="SUPFAM" id="SSF53335">
    <property type="entry name" value="S-adenosyl-L-methionine-dependent methyltransferases"/>
    <property type="match status" value="1"/>
</dbReference>
<evidence type="ECO:0000256" key="6">
    <source>
        <dbReference type="ARBA" id="ARBA00023268"/>
    </source>
</evidence>
<dbReference type="SMART" id="SM00825">
    <property type="entry name" value="PKS_KS"/>
    <property type="match status" value="1"/>
</dbReference>
<dbReference type="InParanoid" id="A0A0C3GF07"/>
<dbReference type="Pfam" id="PF08240">
    <property type="entry name" value="ADH_N"/>
    <property type="match status" value="1"/>
</dbReference>
<dbReference type="Pfam" id="PF13602">
    <property type="entry name" value="ADH_zinc_N_2"/>
    <property type="match status" value="1"/>
</dbReference>
<dbReference type="Pfam" id="PF02801">
    <property type="entry name" value="Ketoacyl-synt_C"/>
    <property type="match status" value="1"/>
</dbReference>
<dbReference type="Pfam" id="PF16197">
    <property type="entry name" value="KAsynt_C_assoc"/>
    <property type="match status" value="1"/>
</dbReference>
<dbReference type="PROSITE" id="PS00606">
    <property type="entry name" value="KS3_1"/>
    <property type="match status" value="1"/>
</dbReference>
<dbReference type="SUPFAM" id="SSF51735">
    <property type="entry name" value="NAD(P)-binding Rossmann-fold domains"/>
    <property type="match status" value="2"/>
</dbReference>
<dbReference type="InterPro" id="IPR009081">
    <property type="entry name" value="PP-bd_ACP"/>
</dbReference>
<dbReference type="InterPro" id="IPR016035">
    <property type="entry name" value="Acyl_Trfase/lysoPLipase"/>
</dbReference>
<dbReference type="InterPro" id="IPR057326">
    <property type="entry name" value="KR_dom"/>
</dbReference>
<dbReference type="Gene3D" id="3.40.50.720">
    <property type="entry name" value="NAD(P)-binding Rossmann-like Domain"/>
    <property type="match status" value="2"/>
</dbReference>
<dbReference type="SMART" id="SM00823">
    <property type="entry name" value="PKS_PP"/>
    <property type="match status" value="1"/>
</dbReference>
<evidence type="ECO:0000256" key="4">
    <source>
        <dbReference type="ARBA" id="ARBA00022857"/>
    </source>
</evidence>
<dbReference type="Pfam" id="PF00698">
    <property type="entry name" value="Acyl_transf_1"/>
    <property type="match status" value="1"/>
</dbReference>
<feature type="domain" description="PKS/mFAS DH" evidence="12">
    <location>
        <begin position="1007"/>
        <end position="1331"/>
    </location>
</feature>
<dbReference type="InterPro" id="IPR036736">
    <property type="entry name" value="ACP-like_sf"/>
</dbReference>
<evidence type="ECO:0000259" key="11">
    <source>
        <dbReference type="PROSITE" id="PS52004"/>
    </source>
</evidence>
<keyword evidence="3" id="KW-0808">Transferase</keyword>
<evidence type="ECO:0000256" key="9">
    <source>
        <dbReference type="SAM" id="MobiDB-lite"/>
    </source>
</evidence>
<dbReference type="InterPro" id="IPR020841">
    <property type="entry name" value="PKS_Beta-ketoAc_synthase_dom"/>
</dbReference>
<dbReference type="CDD" id="cd00833">
    <property type="entry name" value="PKS"/>
    <property type="match status" value="1"/>
</dbReference>
<dbReference type="InterPro" id="IPR020806">
    <property type="entry name" value="PKS_PP-bd"/>
</dbReference>
<evidence type="ECO:0000256" key="2">
    <source>
        <dbReference type="ARBA" id="ARBA00022553"/>
    </source>
</evidence>
<dbReference type="InterPro" id="IPR013217">
    <property type="entry name" value="Methyltransf_12"/>
</dbReference>
<keyword evidence="7" id="KW-0012">Acyltransferase</keyword>
<dbReference type="GO" id="GO:0004312">
    <property type="term" value="F:fatty acid synthase activity"/>
    <property type="evidence" value="ECO:0007669"/>
    <property type="project" value="TreeGrafter"/>
</dbReference>
<dbReference type="InterPro" id="IPR049552">
    <property type="entry name" value="PKS_DH_N"/>
</dbReference>
<dbReference type="Gene3D" id="3.90.180.10">
    <property type="entry name" value="Medium-chain alcohol dehydrogenases, catalytic domain"/>
    <property type="match status" value="1"/>
</dbReference>
<feature type="domain" description="Ketosynthase family 3 (KS3)" evidence="11">
    <location>
        <begin position="25"/>
        <end position="449"/>
    </location>
</feature>
<keyword evidence="1" id="KW-0596">Phosphopantetheine</keyword>
<dbReference type="GO" id="GO:0006633">
    <property type="term" value="P:fatty acid biosynthetic process"/>
    <property type="evidence" value="ECO:0007669"/>
    <property type="project" value="InterPro"/>
</dbReference>
<dbReference type="Gene3D" id="3.40.366.10">
    <property type="entry name" value="Malonyl-Coenzyme A Acyl Carrier Protein, domain 2"/>
    <property type="match status" value="1"/>
</dbReference>
<dbReference type="STRING" id="913774.A0A0C3GF07"/>
<name>A0A0C3GF07_OIDMZ</name>
<dbReference type="InterPro" id="IPR016036">
    <property type="entry name" value="Malonyl_transacylase_ACP-bd"/>
</dbReference>
<proteinExistence type="predicted"/>
<dbReference type="Gene3D" id="3.40.47.10">
    <property type="match status" value="1"/>
</dbReference>
<keyword evidence="6" id="KW-0511">Multifunctional enzyme</keyword>
<dbReference type="Gene3D" id="3.10.129.110">
    <property type="entry name" value="Polyketide synthase dehydratase"/>
    <property type="match status" value="1"/>
</dbReference>
<accession>A0A0C3GF07</accession>
<dbReference type="InterPro" id="IPR049900">
    <property type="entry name" value="PKS_mFAS_DH"/>
</dbReference>
<dbReference type="GO" id="GO:0044550">
    <property type="term" value="P:secondary metabolite biosynthetic process"/>
    <property type="evidence" value="ECO:0007669"/>
    <property type="project" value="UniProtKB-ARBA"/>
</dbReference>
<dbReference type="SMART" id="SM00826">
    <property type="entry name" value="PKS_DH"/>
    <property type="match status" value="1"/>
</dbReference>
<evidence type="ECO:0000259" key="12">
    <source>
        <dbReference type="PROSITE" id="PS52019"/>
    </source>
</evidence>
<evidence type="ECO:0000256" key="8">
    <source>
        <dbReference type="PROSITE-ProRule" id="PRU01363"/>
    </source>
</evidence>
<dbReference type="InterPro" id="IPR020807">
    <property type="entry name" value="PKS_DH"/>
</dbReference>
<feature type="compositionally biased region" description="Polar residues" evidence="9">
    <location>
        <begin position="1"/>
        <end position="18"/>
    </location>
</feature>
<dbReference type="Gene3D" id="3.40.50.150">
    <property type="entry name" value="Vaccinia Virus protein VP39"/>
    <property type="match status" value="1"/>
</dbReference>
<dbReference type="Gene3D" id="1.10.1200.10">
    <property type="entry name" value="ACP-like"/>
    <property type="match status" value="1"/>
</dbReference>
<dbReference type="GO" id="GO:0031177">
    <property type="term" value="F:phosphopantetheine binding"/>
    <property type="evidence" value="ECO:0007669"/>
    <property type="project" value="InterPro"/>
</dbReference>
<dbReference type="Proteomes" id="UP000054321">
    <property type="component" value="Unassembled WGS sequence"/>
</dbReference>
<dbReference type="InterPro" id="IPR020843">
    <property type="entry name" value="ER"/>
</dbReference>
<dbReference type="InterPro" id="IPR016039">
    <property type="entry name" value="Thiolase-like"/>
</dbReference>
<evidence type="ECO:0000259" key="10">
    <source>
        <dbReference type="PROSITE" id="PS50075"/>
    </source>
</evidence>
<dbReference type="SUPFAM" id="SSF52151">
    <property type="entry name" value="FabD/lysophospholipase-like"/>
    <property type="match status" value="1"/>
</dbReference>
<dbReference type="HOGENOM" id="CLU_000022_31_0_1"/>
<dbReference type="OrthoDB" id="329835at2759"/>
<dbReference type="PROSITE" id="PS52004">
    <property type="entry name" value="KS3_2"/>
    <property type="match status" value="1"/>
</dbReference>
<keyword evidence="4" id="KW-0521">NADP</keyword>
<dbReference type="SMART" id="SM00829">
    <property type="entry name" value="PKS_ER"/>
    <property type="match status" value="1"/>
</dbReference>
<keyword evidence="14" id="KW-1185">Reference proteome</keyword>
<dbReference type="SUPFAM" id="SSF53901">
    <property type="entry name" value="Thiolase-like"/>
    <property type="match status" value="1"/>
</dbReference>
<evidence type="ECO:0000256" key="5">
    <source>
        <dbReference type="ARBA" id="ARBA00023002"/>
    </source>
</evidence>
<dbReference type="InterPro" id="IPR042104">
    <property type="entry name" value="PKS_dehydratase_sf"/>
</dbReference>
<dbReference type="InterPro" id="IPR032821">
    <property type="entry name" value="PKS_assoc"/>
</dbReference>
<reference evidence="14" key="2">
    <citation type="submission" date="2015-01" db="EMBL/GenBank/DDBJ databases">
        <title>Evolutionary Origins and Diversification of the Mycorrhizal Mutualists.</title>
        <authorList>
            <consortium name="DOE Joint Genome Institute"/>
            <consortium name="Mycorrhizal Genomics Consortium"/>
            <person name="Kohler A."/>
            <person name="Kuo A."/>
            <person name="Nagy L.G."/>
            <person name="Floudas D."/>
            <person name="Copeland A."/>
            <person name="Barry K.W."/>
            <person name="Cichocki N."/>
            <person name="Veneault-Fourrey C."/>
            <person name="LaButti K."/>
            <person name="Lindquist E.A."/>
            <person name="Lipzen A."/>
            <person name="Lundell T."/>
            <person name="Morin E."/>
            <person name="Murat C."/>
            <person name="Riley R."/>
            <person name="Ohm R."/>
            <person name="Sun H."/>
            <person name="Tunlid A."/>
            <person name="Henrissat B."/>
            <person name="Grigoriev I.V."/>
            <person name="Hibbett D.S."/>
            <person name="Martin F."/>
        </authorList>
    </citation>
    <scope>NUCLEOTIDE SEQUENCE [LARGE SCALE GENOMIC DNA]</scope>
    <source>
        <strain evidence="14">Zn</strain>
    </source>
</reference>